<dbReference type="EMBL" id="JBHUKQ010000009">
    <property type="protein sequence ID" value="MFD2481136.1"/>
    <property type="molecule type" value="Genomic_DNA"/>
</dbReference>
<gene>
    <name evidence="7" type="primary">aroQ</name>
    <name evidence="7" type="ORF">ACFSUT_12675</name>
</gene>
<dbReference type="InterPro" id="IPR051331">
    <property type="entry name" value="Chorismate_mutase-related"/>
</dbReference>
<reference evidence="8" key="1">
    <citation type="journal article" date="2019" name="Int. J. Syst. Evol. Microbiol.">
        <title>The Global Catalogue of Microorganisms (GCM) 10K type strain sequencing project: providing services to taxonomists for standard genome sequencing and annotation.</title>
        <authorList>
            <consortium name="The Broad Institute Genomics Platform"/>
            <consortium name="The Broad Institute Genome Sequencing Center for Infectious Disease"/>
            <person name="Wu L."/>
            <person name="Ma J."/>
        </authorList>
    </citation>
    <scope>NUCLEOTIDE SEQUENCE [LARGE SCALE GENOMIC DNA]</scope>
    <source>
        <strain evidence="8">CGMCC 4.7638</strain>
    </source>
</reference>
<dbReference type="InterPro" id="IPR002701">
    <property type="entry name" value="CM_II_prokaryot"/>
</dbReference>
<evidence type="ECO:0000256" key="5">
    <source>
        <dbReference type="SAM" id="MobiDB-lite"/>
    </source>
</evidence>
<accession>A0ABW5HWQ3</accession>
<proteinExistence type="predicted"/>
<evidence type="ECO:0000259" key="6">
    <source>
        <dbReference type="PROSITE" id="PS51168"/>
    </source>
</evidence>
<comment type="caution">
    <text evidence="7">The sequence shown here is derived from an EMBL/GenBank/DDBJ whole genome shotgun (WGS) entry which is preliminary data.</text>
</comment>
<evidence type="ECO:0000256" key="3">
    <source>
        <dbReference type="ARBA" id="ARBA00022729"/>
    </source>
</evidence>
<dbReference type="Pfam" id="PF01817">
    <property type="entry name" value="CM_2"/>
    <property type="match status" value="1"/>
</dbReference>
<sequence length="157" mass="16893">MPEPDASLPELVLRRLAISEQVAAAKFGAGRAVDDPVREQRELARVRALAREIGLDPDLAAGVLTDQIAASKQVQRRLFERWTEQPGDRPTGGPDLSVLRAELDGLTAALLDRLAAIGPEPLTPPETPDELKQEPLRTAFRTLARQRPAPGASGNGP</sequence>
<organism evidence="7 8">
    <name type="scientific">Amycolatopsis albidoflavus</name>
    <dbReference type="NCBI Taxonomy" id="102226"/>
    <lineage>
        <taxon>Bacteria</taxon>
        <taxon>Bacillati</taxon>
        <taxon>Actinomycetota</taxon>
        <taxon>Actinomycetes</taxon>
        <taxon>Pseudonocardiales</taxon>
        <taxon>Pseudonocardiaceae</taxon>
        <taxon>Amycolatopsis</taxon>
    </lineage>
</organism>
<evidence type="ECO:0000313" key="7">
    <source>
        <dbReference type="EMBL" id="MFD2481136.1"/>
    </source>
</evidence>
<dbReference type="NCBIfam" id="TIGR01806">
    <property type="entry name" value="CM_mono2"/>
    <property type="match status" value="1"/>
</dbReference>
<protein>
    <recommendedName>
        <fullName evidence="2">chorismate mutase</fullName>
        <ecNumber evidence="2">5.4.99.5</ecNumber>
    </recommendedName>
</protein>
<feature type="region of interest" description="Disordered" evidence="5">
    <location>
        <begin position="117"/>
        <end position="157"/>
    </location>
</feature>
<name>A0ABW5HWQ3_9PSEU</name>
<dbReference type="PANTHER" id="PTHR38041:SF2">
    <property type="entry name" value="SECRETED CHORISMATE MUTASE"/>
    <property type="match status" value="1"/>
</dbReference>
<dbReference type="PROSITE" id="PS51168">
    <property type="entry name" value="CHORISMATE_MUT_2"/>
    <property type="match status" value="1"/>
</dbReference>
<dbReference type="GO" id="GO:0004106">
    <property type="term" value="F:chorismate mutase activity"/>
    <property type="evidence" value="ECO:0007669"/>
    <property type="project" value="UniProtKB-EC"/>
</dbReference>
<evidence type="ECO:0000256" key="2">
    <source>
        <dbReference type="ARBA" id="ARBA00012404"/>
    </source>
</evidence>
<dbReference type="SUPFAM" id="SSF48600">
    <property type="entry name" value="Chorismate mutase II"/>
    <property type="match status" value="1"/>
</dbReference>
<comment type="pathway">
    <text evidence="1">Metabolic intermediate biosynthesis; prephenate biosynthesis; prephenate from chorismate: step 1/1.</text>
</comment>
<keyword evidence="4 7" id="KW-0413">Isomerase</keyword>
<dbReference type="PANTHER" id="PTHR38041">
    <property type="entry name" value="CHORISMATE MUTASE"/>
    <property type="match status" value="1"/>
</dbReference>
<dbReference type="SMART" id="SM00830">
    <property type="entry name" value="CM_2"/>
    <property type="match status" value="1"/>
</dbReference>
<dbReference type="InterPro" id="IPR036263">
    <property type="entry name" value="Chorismate_II_sf"/>
</dbReference>
<keyword evidence="3" id="KW-0732">Signal</keyword>
<dbReference type="InterPro" id="IPR008240">
    <property type="entry name" value="Chorismate_mutase_periplasmic"/>
</dbReference>
<evidence type="ECO:0000256" key="4">
    <source>
        <dbReference type="ARBA" id="ARBA00023235"/>
    </source>
</evidence>
<evidence type="ECO:0000313" key="8">
    <source>
        <dbReference type="Proteomes" id="UP001597542"/>
    </source>
</evidence>
<evidence type="ECO:0000256" key="1">
    <source>
        <dbReference type="ARBA" id="ARBA00004817"/>
    </source>
</evidence>
<dbReference type="Proteomes" id="UP001597542">
    <property type="component" value="Unassembled WGS sequence"/>
</dbReference>
<keyword evidence="8" id="KW-1185">Reference proteome</keyword>
<dbReference type="RefSeq" id="WP_344270052.1">
    <property type="nucleotide sequence ID" value="NZ_BAAAHV010000008.1"/>
</dbReference>
<dbReference type="EC" id="5.4.99.5" evidence="2"/>
<dbReference type="InterPro" id="IPR036979">
    <property type="entry name" value="CM_dom_sf"/>
</dbReference>
<feature type="domain" description="Chorismate mutase" evidence="6">
    <location>
        <begin position="1"/>
        <end position="79"/>
    </location>
</feature>
<dbReference type="Gene3D" id="1.20.59.10">
    <property type="entry name" value="Chorismate mutase"/>
    <property type="match status" value="1"/>
</dbReference>